<dbReference type="Proteomes" id="UP000000305">
    <property type="component" value="Unassembled WGS sequence"/>
</dbReference>
<evidence type="ECO:0000313" key="2">
    <source>
        <dbReference type="Proteomes" id="UP000000305"/>
    </source>
</evidence>
<dbReference type="InParanoid" id="E9G0K6"/>
<accession>E9G0K6</accession>
<reference evidence="1 2" key="1">
    <citation type="journal article" date="2011" name="Science">
        <title>The ecoresponsive genome of Daphnia pulex.</title>
        <authorList>
            <person name="Colbourne J.K."/>
            <person name="Pfrender M.E."/>
            <person name="Gilbert D."/>
            <person name="Thomas W.K."/>
            <person name="Tucker A."/>
            <person name="Oakley T.H."/>
            <person name="Tokishita S."/>
            <person name="Aerts A."/>
            <person name="Arnold G.J."/>
            <person name="Basu M.K."/>
            <person name="Bauer D.J."/>
            <person name="Caceres C.E."/>
            <person name="Carmel L."/>
            <person name="Casola C."/>
            <person name="Choi J.H."/>
            <person name="Detter J.C."/>
            <person name="Dong Q."/>
            <person name="Dusheyko S."/>
            <person name="Eads B.D."/>
            <person name="Frohlich T."/>
            <person name="Geiler-Samerotte K.A."/>
            <person name="Gerlach D."/>
            <person name="Hatcher P."/>
            <person name="Jogdeo S."/>
            <person name="Krijgsveld J."/>
            <person name="Kriventseva E.V."/>
            <person name="Kultz D."/>
            <person name="Laforsch C."/>
            <person name="Lindquist E."/>
            <person name="Lopez J."/>
            <person name="Manak J.R."/>
            <person name="Muller J."/>
            <person name="Pangilinan J."/>
            <person name="Patwardhan R.P."/>
            <person name="Pitluck S."/>
            <person name="Pritham E.J."/>
            <person name="Rechtsteiner A."/>
            <person name="Rho M."/>
            <person name="Rogozin I.B."/>
            <person name="Sakarya O."/>
            <person name="Salamov A."/>
            <person name="Schaack S."/>
            <person name="Shapiro H."/>
            <person name="Shiga Y."/>
            <person name="Skalitzky C."/>
            <person name="Smith Z."/>
            <person name="Souvorov A."/>
            <person name="Sung W."/>
            <person name="Tang Z."/>
            <person name="Tsuchiya D."/>
            <person name="Tu H."/>
            <person name="Vos H."/>
            <person name="Wang M."/>
            <person name="Wolf Y.I."/>
            <person name="Yamagata H."/>
            <person name="Yamada T."/>
            <person name="Ye Y."/>
            <person name="Shaw J.R."/>
            <person name="Andrews J."/>
            <person name="Crease T.J."/>
            <person name="Tang H."/>
            <person name="Lucas S.M."/>
            <person name="Robertson H.M."/>
            <person name="Bork P."/>
            <person name="Koonin E.V."/>
            <person name="Zdobnov E.M."/>
            <person name="Grigoriev I.V."/>
            <person name="Lynch M."/>
            <person name="Boore J.L."/>
        </authorList>
    </citation>
    <scope>NUCLEOTIDE SEQUENCE [LARGE SCALE GENOMIC DNA]</scope>
</reference>
<dbReference type="HOGENOM" id="CLU_1857301_0_0_1"/>
<dbReference type="EMBL" id="GL732528">
    <property type="protein sequence ID" value="EFX87384.1"/>
    <property type="molecule type" value="Genomic_DNA"/>
</dbReference>
<protein>
    <submittedName>
        <fullName evidence="1">Uncharacterized protein</fullName>
    </submittedName>
</protein>
<dbReference type="AlphaFoldDB" id="E9G0K6"/>
<keyword evidence="2" id="KW-1185">Reference proteome</keyword>
<dbReference type="KEGG" id="dpx:DAPPUDRAFT_235698"/>
<gene>
    <name evidence="1" type="ORF">DAPPUDRAFT_235698</name>
</gene>
<sequence>MVQLKLSSKTKEILFARRHKRQYVPSGYSATLSTITSYSNIYASPIYVPVPVSPYPNESNGASGTFGFKRKSFSRMLELQKKIQELEISLQEAKPKQAVPPSGIKSQQVVIDKPISAAISTGARSRTLSVPDLIFCLF</sequence>
<name>E9G0K6_DAPPU</name>
<organism evidence="1 2">
    <name type="scientific">Daphnia pulex</name>
    <name type="common">Water flea</name>
    <dbReference type="NCBI Taxonomy" id="6669"/>
    <lineage>
        <taxon>Eukaryota</taxon>
        <taxon>Metazoa</taxon>
        <taxon>Ecdysozoa</taxon>
        <taxon>Arthropoda</taxon>
        <taxon>Crustacea</taxon>
        <taxon>Branchiopoda</taxon>
        <taxon>Diplostraca</taxon>
        <taxon>Cladocera</taxon>
        <taxon>Anomopoda</taxon>
        <taxon>Daphniidae</taxon>
        <taxon>Daphnia</taxon>
    </lineage>
</organism>
<proteinExistence type="predicted"/>
<evidence type="ECO:0000313" key="1">
    <source>
        <dbReference type="EMBL" id="EFX87384.1"/>
    </source>
</evidence>